<protein>
    <recommendedName>
        <fullName evidence="3">Nucleotidyltransferase</fullName>
    </recommendedName>
</protein>
<dbReference type="NCBIfam" id="TIGR01987">
    <property type="entry name" value="HI0074"/>
    <property type="match status" value="1"/>
</dbReference>
<sequence length="135" mass="16569">MNNDIRWKQRFQNFEQAFEVFNRRKNDYETDPSSESHQMSFIQAYEILFELSWKVMKDYLENEGYEEVTNAKKTIRHAFQDGLIRNAEDWMEGIKKRNMTSHTYNENVLMEVVEFINTVFYHNVRDLYYQLKKEL</sequence>
<dbReference type="SUPFAM" id="SSF81593">
    <property type="entry name" value="Nucleotidyltransferase substrate binding subunit/domain"/>
    <property type="match status" value="1"/>
</dbReference>
<dbReference type="Pfam" id="PF08780">
    <property type="entry name" value="NTase_sub_bind"/>
    <property type="match status" value="1"/>
</dbReference>
<gene>
    <name evidence="1" type="ORF">AZO1586I_1480</name>
</gene>
<dbReference type="Proteomes" id="UP000626656">
    <property type="component" value="Unassembled WGS sequence"/>
</dbReference>
<dbReference type="RefSeq" id="WP_202784406.1">
    <property type="nucleotide sequence ID" value="NZ_CAHJWF010000301.1"/>
</dbReference>
<accession>A0ABN7GBR6</accession>
<evidence type="ECO:0000313" key="1">
    <source>
        <dbReference type="EMBL" id="CAB5505611.1"/>
    </source>
</evidence>
<keyword evidence="2" id="KW-1185">Reference proteome</keyword>
<dbReference type="EMBL" id="CAHJWF010000301">
    <property type="protein sequence ID" value="CAB5505611.1"/>
    <property type="molecule type" value="Genomic_DNA"/>
</dbReference>
<name>A0ABN7GBR6_9GAMM</name>
<organism evidence="1 2">
    <name type="scientific">Bathymodiolus thermophilus thioautotrophic gill symbiont</name>
    <dbReference type="NCBI Taxonomy" id="2360"/>
    <lineage>
        <taxon>Bacteria</taxon>
        <taxon>Pseudomonadati</taxon>
        <taxon>Pseudomonadota</taxon>
        <taxon>Gammaproteobacteria</taxon>
        <taxon>sulfur-oxidizing symbionts</taxon>
    </lineage>
</organism>
<dbReference type="InterPro" id="IPR010235">
    <property type="entry name" value="HepT"/>
</dbReference>
<reference evidence="1 2" key="1">
    <citation type="submission" date="2020-05" db="EMBL/GenBank/DDBJ databases">
        <authorList>
            <person name="Petersen J."/>
            <person name="Sayavedra L."/>
        </authorList>
    </citation>
    <scope>NUCLEOTIDE SEQUENCE [LARGE SCALE GENOMIC DNA]</scope>
    <source>
        <strain evidence="1">B azoricus SOX ET2 1586I</strain>
    </source>
</reference>
<proteinExistence type="predicted"/>
<comment type="caution">
    <text evidence="1">The sequence shown here is derived from an EMBL/GenBank/DDBJ whole genome shotgun (WGS) entry which is preliminary data.</text>
</comment>
<evidence type="ECO:0008006" key="3">
    <source>
        <dbReference type="Google" id="ProtNLM"/>
    </source>
</evidence>
<evidence type="ECO:0000313" key="2">
    <source>
        <dbReference type="Proteomes" id="UP000626656"/>
    </source>
</evidence>
<dbReference type="Gene3D" id="1.20.120.330">
    <property type="entry name" value="Nucleotidyltransferases domain 2"/>
    <property type="match status" value="1"/>
</dbReference>